<comment type="caution">
    <text evidence="1">The sequence shown here is derived from an EMBL/GenBank/DDBJ whole genome shotgun (WGS) entry which is preliminary data.</text>
</comment>
<reference evidence="1" key="1">
    <citation type="submission" date="2019-08" db="EMBL/GenBank/DDBJ databases">
        <authorList>
            <person name="Kucharzyk K."/>
            <person name="Murdoch R.W."/>
            <person name="Higgins S."/>
            <person name="Loffler F."/>
        </authorList>
    </citation>
    <scope>NUCLEOTIDE SEQUENCE</scope>
</reference>
<proteinExistence type="predicted"/>
<accession>A0A645FXH7</accession>
<dbReference type="AlphaFoldDB" id="A0A645FXH7"/>
<dbReference type="EMBL" id="VSSQ01065663">
    <property type="protein sequence ID" value="MPN18350.1"/>
    <property type="molecule type" value="Genomic_DNA"/>
</dbReference>
<name>A0A645FXH7_9ZZZZ</name>
<gene>
    <name evidence="1" type="ORF">SDC9_165710</name>
</gene>
<evidence type="ECO:0000313" key="1">
    <source>
        <dbReference type="EMBL" id="MPN18350.1"/>
    </source>
</evidence>
<organism evidence="1">
    <name type="scientific">bioreactor metagenome</name>
    <dbReference type="NCBI Taxonomy" id="1076179"/>
    <lineage>
        <taxon>unclassified sequences</taxon>
        <taxon>metagenomes</taxon>
        <taxon>ecological metagenomes</taxon>
    </lineage>
</organism>
<sequence>MISQPEQVVLIILAIHAFAKHSVVGKILKVHCHLTLQQPDKGIPPGKKQYGFDKHDIQRMFFSYMRMFMEDYLRKFLLGMHFGVHKYHPEEREGCQIIFQVINLNTRNKGLTAFQTYSEN</sequence>
<protein>
    <submittedName>
        <fullName evidence="1">Uncharacterized protein</fullName>
    </submittedName>
</protein>